<evidence type="ECO:0000313" key="11">
    <source>
        <dbReference type="EMBL" id="CAE0408916.1"/>
    </source>
</evidence>
<evidence type="ECO:0000256" key="6">
    <source>
        <dbReference type="ARBA" id="ARBA00023136"/>
    </source>
</evidence>
<feature type="transmembrane region" description="Helical" evidence="9">
    <location>
        <begin position="70"/>
        <end position="88"/>
    </location>
</feature>
<protein>
    <recommendedName>
        <fullName evidence="10">Potassium channel domain-containing protein</fullName>
    </recommendedName>
</protein>
<proteinExistence type="predicted"/>
<dbReference type="Pfam" id="PF07885">
    <property type="entry name" value="Ion_trans_2"/>
    <property type="match status" value="2"/>
</dbReference>
<evidence type="ECO:0000256" key="7">
    <source>
        <dbReference type="ARBA" id="ARBA00023303"/>
    </source>
</evidence>
<evidence type="ECO:0000256" key="2">
    <source>
        <dbReference type="ARBA" id="ARBA00022448"/>
    </source>
</evidence>
<dbReference type="PANTHER" id="PTHR11003:SF334">
    <property type="entry name" value="FI03418P"/>
    <property type="match status" value="1"/>
</dbReference>
<dbReference type="GO" id="GO:0005886">
    <property type="term" value="C:plasma membrane"/>
    <property type="evidence" value="ECO:0007669"/>
    <property type="project" value="TreeGrafter"/>
</dbReference>
<dbReference type="EMBL" id="HBIM01007784">
    <property type="protein sequence ID" value="CAE0408916.1"/>
    <property type="molecule type" value="Transcribed_RNA"/>
</dbReference>
<keyword evidence="4 9" id="KW-1133">Transmembrane helix</keyword>
<comment type="subcellular location">
    <subcellularLocation>
        <location evidence="1">Membrane</location>
        <topology evidence="1">Multi-pass membrane protein</topology>
    </subcellularLocation>
</comment>
<dbReference type="PANTHER" id="PTHR11003">
    <property type="entry name" value="POTASSIUM CHANNEL, SUBFAMILY K"/>
    <property type="match status" value="1"/>
</dbReference>
<evidence type="ECO:0000313" key="12">
    <source>
        <dbReference type="EMBL" id="CAE0408917.1"/>
    </source>
</evidence>
<keyword evidence="3 9" id="KW-0812">Transmembrane</keyword>
<dbReference type="InterPro" id="IPR003280">
    <property type="entry name" value="2pore_dom_K_chnl"/>
</dbReference>
<feature type="transmembrane region" description="Helical" evidence="9">
    <location>
        <begin position="180"/>
        <end position="197"/>
    </location>
</feature>
<keyword evidence="2" id="KW-0813">Transport</keyword>
<dbReference type="GO" id="GO:0022841">
    <property type="term" value="F:potassium ion leak channel activity"/>
    <property type="evidence" value="ECO:0007669"/>
    <property type="project" value="TreeGrafter"/>
</dbReference>
<sequence length="275" mass="29469">MARRKRKTKAAFVTTSQTPTADVASSTEATTATTNKPVVATDHRSTSITTVLDDYLPVEPGMEDLSTARVLLMGAALLAVGTFGFYYIPGLMITPPNKDVVDSTNGNHHHHHHHHLIHAFYCASITLTTVGFGDICPGEGIDHNGKIFLLLLSLGGLGMFGGPILQLGAAWRHAIPGGRLALATCLLGLGVTIFTNVEGLSHLDAIYASVITGTTIGYGDITPQTDRGKIAVALYALVSVHAMAILLDSPRLYLEQLCRRQPRLPTVKKQKRKQA</sequence>
<evidence type="ECO:0000256" key="8">
    <source>
        <dbReference type="SAM" id="MobiDB-lite"/>
    </source>
</evidence>
<feature type="transmembrane region" description="Helical" evidence="9">
    <location>
        <begin position="147"/>
        <end position="168"/>
    </location>
</feature>
<evidence type="ECO:0000259" key="10">
    <source>
        <dbReference type="Pfam" id="PF07885"/>
    </source>
</evidence>
<name>A0A6S8JS36_9STRA</name>
<reference evidence="12" key="1">
    <citation type="submission" date="2021-01" db="EMBL/GenBank/DDBJ databases">
        <authorList>
            <person name="Corre E."/>
            <person name="Pelletier E."/>
            <person name="Niang G."/>
            <person name="Scheremetjew M."/>
            <person name="Finn R."/>
            <person name="Kale V."/>
            <person name="Holt S."/>
            <person name="Cochrane G."/>
            <person name="Meng A."/>
            <person name="Brown T."/>
            <person name="Cohen L."/>
        </authorList>
    </citation>
    <scope>NUCLEOTIDE SEQUENCE</scope>
    <source>
        <strain evidence="12">CCMP127</strain>
    </source>
</reference>
<organism evidence="12">
    <name type="scientific">Amphora coffeiformis</name>
    <dbReference type="NCBI Taxonomy" id="265554"/>
    <lineage>
        <taxon>Eukaryota</taxon>
        <taxon>Sar</taxon>
        <taxon>Stramenopiles</taxon>
        <taxon>Ochrophyta</taxon>
        <taxon>Bacillariophyta</taxon>
        <taxon>Bacillariophyceae</taxon>
        <taxon>Bacillariophycidae</taxon>
        <taxon>Thalassiophysales</taxon>
        <taxon>Catenulaceae</taxon>
        <taxon>Amphora</taxon>
    </lineage>
</organism>
<keyword evidence="5" id="KW-0406">Ion transport</keyword>
<dbReference type="Gene3D" id="1.10.287.70">
    <property type="match status" value="2"/>
</dbReference>
<keyword evidence="6 9" id="KW-0472">Membrane</keyword>
<evidence type="ECO:0000256" key="9">
    <source>
        <dbReference type="SAM" id="Phobius"/>
    </source>
</evidence>
<feature type="region of interest" description="Disordered" evidence="8">
    <location>
        <begin position="1"/>
        <end position="30"/>
    </location>
</feature>
<feature type="compositionally biased region" description="Low complexity" evidence="8">
    <location>
        <begin position="20"/>
        <end position="30"/>
    </location>
</feature>
<dbReference type="EMBL" id="HBIM01007785">
    <property type="protein sequence ID" value="CAE0408917.1"/>
    <property type="molecule type" value="Transcribed_RNA"/>
</dbReference>
<feature type="domain" description="Potassium channel" evidence="10">
    <location>
        <begin position="113"/>
        <end position="168"/>
    </location>
</feature>
<evidence type="ECO:0000256" key="4">
    <source>
        <dbReference type="ARBA" id="ARBA00022989"/>
    </source>
</evidence>
<evidence type="ECO:0000256" key="5">
    <source>
        <dbReference type="ARBA" id="ARBA00023065"/>
    </source>
</evidence>
<dbReference type="InterPro" id="IPR013099">
    <property type="entry name" value="K_chnl_dom"/>
</dbReference>
<evidence type="ECO:0000256" key="3">
    <source>
        <dbReference type="ARBA" id="ARBA00022692"/>
    </source>
</evidence>
<dbReference type="SUPFAM" id="SSF81324">
    <property type="entry name" value="Voltage-gated potassium channels"/>
    <property type="match status" value="2"/>
</dbReference>
<dbReference type="AlphaFoldDB" id="A0A6S8JS36"/>
<feature type="domain" description="Potassium channel" evidence="10">
    <location>
        <begin position="185"/>
        <end position="247"/>
    </location>
</feature>
<evidence type="ECO:0000256" key="1">
    <source>
        <dbReference type="ARBA" id="ARBA00004141"/>
    </source>
</evidence>
<dbReference type="GO" id="GO:0030322">
    <property type="term" value="P:stabilization of membrane potential"/>
    <property type="evidence" value="ECO:0007669"/>
    <property type="project" value="TreeGrafter"/>
</dbReference>
<keyword evidence="7" id="KW-0407">Ion channel</keyword>
<gene>
    <name evidence="11" type="ORF">ACOF00016_LOCUS6620</name>
    <name evidence="12" type="ORF">ACOF00016_LOCUS6621</name>
</gene>
<accession>A0A6S8JS36</accession>
<dbReference type="GO" id="GO:0015271">
    <property type="term" value="F:outward rectifier potassium channel activity"/>
    <property type="evidence" value="ECO:0007669"/>
    <property type="project" value="TreeGrafter"/>
</dbReference>